<dbReference type="AlphaFoldDB" id="A0AAX3N3L1"/>
<reference evidence="3 6" key="1">
    <citation type="submission" date="2023-02" db="EMBL/GenBank/DDBJ databases">
        <title>Pathogen: clinical or host-associated sample.</title>
        <authorList>
            <person name="Hergert J."/>
            <person name="Casey R."/>
            <person name="Wagner J."/>
            <person name="Young E.L."/>
            <person name="Oakeson K.F."/>
        </authorList>
    </citation>
    <scope>NUCLEOTIDE SEQUENCE</scope>
    <source>
        <strain evidence="4 6">2022CK-00829</strain>
        <strain evidence="3">2022CK-00830</strain>
    </source>
</reference>
<proteinExistence type="predicted"/>
<protein>
    <submittedName>
        <fullName evidence="3">Uncharacterized protein</fullName>
    </submittedName>
</protein>
<dbReference type="RefSeq" id="WP_047909977.1">
    <property type="nucleotide sequence ID" value="NZ_CP118101.1"/>
</dbReference>
<name>A0AAX3N3L1_9BACL</name>
<evidence type="ECO:0000313" key="6">
    <source>
        <dbReference type="Proteomes" id="UP001221519"/>
    </source>
</evidence>
<gene>
    <name evidence="3" type="ORF">PUW23_08340</name>
    <name evidence="4" type="ORF">PUW25_07815</name>
</gene>
<keyword evidence="6" id="KW-1185">Reference proteome</keyword>
<keyword evidence="2" id="KW-0472">Membrane</keyword>
<organism evidence="3 5">
    <name type="scientific">Paenibacillus urinalis</name>
    <dbReference type="NCBI Taxonomy" id="521520"/>
    <lineage>
        <taxon>Bacteria</taxon>
        <taxon>Bacillati</taxon>
        <taxon>Bacillota</taxon>
        <taxon>Bacilli</taxon>
        <taxon>Bacillales</taxon>
        <taxon>Paenibacillaceae</taxon>
        <taxon>Paenibacillus</taxon>
    </lineage>
</organism>
<keyword evidence="1" id="KW-0175">Coiled coil</keyword>
<keyword evidence="2" id="KW-1133">Transmembrane helix</keyword>
<dbReference type="EMBL" id="CP118101">
    <property type="protein sequence ID" value="WDH84207.1"/>
    <property type="molecule type" value="Genomic_DNA"/>
</dbReference>
<feature type="transmembrane region" description="Helical" evidence="2">
    <location>
        <begin position="24"/>
        <end position="45"/>
    </location>
</feature>
<accession>A0AAX3N3L1</accession>
<evidence type="ECO:0000313" key="4">
    <source>
        <dbReference type="EMBL" id="WDI03847.1"/>
    </source>
</evidence>
<sequence>MNPSTEENTSHHTRQAARRSKRSVRLFLVLWIIIIALGAAAAYLYSNHLREQMVLEIKTYNDQQLTAVKKEYQTQLDEISSELVSLQEQVQSFNELLTFTKDNAGNTTDNSNQLYSELREVKQQLDTLQKKMDLLK</sequence>
<feature type="coiled-coil region" evidence="1">
    <location>
        <begin position="69"/>
        <end position="131"/>
    </location>
</feature>
<dbReference type="Proteomes" id="UP001221519">
    <property type="component" value="Chromosome"/>
</dbReference>
<evidence type="ECO:0000313" key="5">
    <source>
        <dbReference type="Proteomes" id="UP001220962"/>
    </source>
</evidence>
<dbReference type="EMBL" id="CP118108">
    <property type="protein sequence ID" value="WDI03847.1"/>
    <property type="molecule type" value="Genomic_DNA"/>
</dbReference>
<evidence type="ECO:0000256" key="1">
    <source>
        <dbReference type="SAM" id="Coils"/>
    </source>
</evidence>
<keyword evidence="2" id="KW-0812">Transmembrane</keyword>
<dbReference type="Proteomes" id="UP001220962">
    <property type="component" value="Chromosome"/>
</dbReference>
<evidence type="ECO:0000313" key="3">
    <source>
        <dbReference type="EMBL" id="WDH84207.1"/>
    </source>
</evidence>
<evidence type="ECO:0000256" key="2">
    <source>
        <dbReference type="SAM" id="Phobius"/>
    </source>
</evidence>